<dbReference type="InterPro" id="IPR050490">
    <property type="entry name" value="Bact_solute-bd_prot1"/>
</dbReference>
<dbReference type="PROSITE" id="PS51257">
    <property type="entry name" value="PROKAR_LIPOPROTEIN"/>
    <property type="match status" value="1"/>
</dbReference>
<protein>
    <submittedName>
        <fullName evidence="1">Carbohydrate ABC transporter substrate-binding protein (CUT1 family)</fullName>
    </submittedName>
</protein>
<dbReference type="Gene3D" id="3.40.190.10">
    <property type="entry name" value="Periplasmic binding protein-like II"/>
    <property type="match status" value="2"/>
</dbReference>
<dbReference type="PANTHER" id="PTHR43649:SF30">
    <property type="entry name" value="ABC TRANSPORTER SUBSTRATE-BINDING PROTEIN"/>
    <property type="match status" value="1"/>
</dbReference>
<evidence type="ECO:0000313" key="2">
    <source>
        <dbReference type="Proteomes" id="UP000280668"/>
    </source>
</evidence>
<dbReference type="PANTHER" id="PTHR43649">
    <property type="entry name" value="ARABINOSE-BINDING PROTEIN-RELATED"/>
    <property type="match status" value="1"/>
</dbReference>
<dbReference type="RefSeq" id="WP_123302992.1">
    <property type="nucleotide sequence ID" value="NZ_RKHK01000001.1"/>
</dbReference>
<proteinExistence type="predicted"/>
<name>A0A3N2BB16_9MICO</name>
<dbReference type="EMBL" id="RKHK01000001">
    <property type="protein sequence ID" value="ROR72435.1"/>
    <property type="molecule type" value="Genomic_DNA"/>
</dbReference>
<organism evidence="1 2">
    <name type="scientific">Bogoriella caseilytica</name>
    <dbReference type="NCBI Taxonomy" id="56055"/>
    <lineage>
        <taxon>Bacteria</taxon>
        <taxon>Bacillati</taxon>
        <taxon>Actinomycetota</taxon>
        <taxon>Actinomycetes</taxon>
        <taxon>Micrococcales</taxon>
        <taxon>Bogoriellaceae</taxon>
        <taxon>Bogoriella</taxon>
    </lineage>
</organism>
<keyword evidence="2" id="KW-1185">Reference proteome</keyword>
<dbReference type="AlphaFoldDB" id="A0A3N2BB16"/>
<evidence type="ECO:0000313" key="1">
    <source>
        <dbReference type="EMBL" id="ROR72435.1"/>
    </source>
</evidence>
<dbReference type="InterPro" id="IPR006059">
    <property type="entry name" value="SBP"/>
</dbReference>
<gene>
    <name evidence="1" type="ORF">EDD31_0786</name>
</gene>
<dbReference type="InterPro" id="IPR006311">
    <property type="entry name" value="TAT_signal"/>
</dbReference>
<dbReference type="SUPFAM" id="SSF53850">
    <property type="entry name" value="Periplasmic binding protein-like II"/>
    <property type="match status" value="1"/>
</dbReference>
<comment type="caution">
    <text evidence="1">The sequence shown here is derived from an EMBL/GenBank/DDBJ whole genome shotgun (WGS) entry which is preliminary data.</text>
</comment>
<dbReference type="OrthoDB" id="7918484at2"/>
<dbReference type="Pfam" id="PF13416">
    <property type="entry name" value="SBP_bac_8"/>
    <property type="match status" value="1"/>
</dbReference>
<sequence length="430" mass="48477">MRDLSRRNLFTIAGAMAGAGVLASCGGLGGGRNTAAGSLRYAFWGNDERRADYDNAFALMEEQYEDININVEFADYGAFQERMTTQMAAGNVADIFWVPAPQVMTYYANDLYRPLDDISSLDLSDYSDQDIEDFQLDGEHNTMPFGIFVPVVRYNHTFAQEDGVEIPDDWDWNWLSEFAIDYTNNNAEGRRALPYNAHVDLGFEGWLRQHGEQLWTEDGRMGFSQEGLEAWIEWWENLREAGATTSISEQDGVQPSWTDVGSQTLMWFGNSNHIVNDAAMYPDYEFRLKNLPIASDATEGHQYLYFPRMAIYQGVSDEQAELAGHVLHFCTSNAEMQQTVGLTMGVPPNPRVAEEYAEFATAEEQEMLRVVNHDRELDRMPRYEAPPGTGTWRDAMERALEEITLSNVGISDAASSMITDINRGIDRASA</sequence>
<accession>A0A3N2BB16</accession>
<reference evidence="1 2" key="1">
    <citation type="submission" date="2018-11" db="EMBL/GenBank/DDBJ databases">
        <title>Sequencing the genomes of 1000 actinobacteria strains.</title>
        <authorList>
            <person name="Klenk H.-P."/>
        </authorList>
    </citation>
    <scope>NUCLEOTIDE SEQUENCE [LARGE SCALE GENOMIC DNA]</scope>
    <source>
        <strain evidence="1 2">DSM 11294</strain>
    </source>
</reference>
<dbReference type="PROSITE" id="PS51318">
    <property type="entry name" value="TAT"/>
    <property type="match status" value="1"/>
</dbReference>
<dbReference type="Proteomes" id="UP000280668">
    <property type="component" value="Unassembled WGS sequence"/>
</dbReference>